<evidence type="ECO:0000256" key="8">
    <source>
        <dbReference type="ARBA" id="ARBA00023136"/>
    </source>
</evidence>
<feature type="transmembrane region" description="Helical" evidence="11">
    <location>
        <begin position="403"/>
        <end position="429"/>
    </location>
</feature>
<name>A0ABY7GL41_9GAMM</name>
<feature type="transmembrane region" description="Helical" evidence="11">
    <location>
        <begin position="73"/>
        <end position="89"/>
    </location>
</feature>
<keyword evidence="2" id="KW-0813">Transport</keyword>
<evidence type="ECO:0000256" key="7">
    <source>
        <dbReference type="ARBA" id="ARBA00023065"/>
    </source>
</evidence>
<dbReference type="PANTHER" id="PTHR43269">
    <property type="entry name" value="SODIUM/PROTON ANTIPORTER 1-RELATED"/>
    <property type="match status" value="1"/>
</dbReference>
<dbReference type="Pfam" id="PF03600">
    <property type="entry name" value="CitMHS"/>
    <property type="match status" value="1"/>
</dbReference>
<gene>
    <name evidence="13" type="primary">nhaD</name>
    <name evidence="13" type="ORF">NM686_001620</name>
</gene>
<evidence type="ECO:0000256" key="1">
    <source>
        <dbReference type="ARBA" id="ARBA00004141"/>
    </source>
</evidence>
<keyword evidence="8 11" id="KW-0472">Membrane</keyword>
<dbReference type="Proteomes" id="UP001162780">
    <property type="component" value="Chromosome"/>
</dbReference>
<feature type="transmembrane region" description="Helical" evidence="11">
    <location>
        <begin position="109"/>
        <end position="127"/>
    </location>
</feature>
<feature type="transmembrane region" description="Helical" evidence="11">
    <location>
        <begin position="187"/>
        <end position="206"/>
    </location>
</feature>
<evidence type="ECO:0000256" key="6">
    <source>
        <dbReference type="ARBA" id="ARBA00023053"/>
    </source>
</evidence>
<feature type="transmembrane region" description="Helical" evidence="11">
    <location>
        <begin position="297"/>
        <end position="315"/>
    </location>
</feature>
<feature type="transmembrane region" description="Helical" evidence="11">
    <location>
        <begin position="335"/>
        <end position="354"/>
    </location>
</feature>
<feature type="domain" description="Citrate transporter-like" evidence="12">
    <location>
        <begin position="87"/>
        <end position="411"/>
    </location>
</feature>
<keyword evidence="5 11" id="KW-1133">Transmembrane helix</keyword>
<evidence type="ECO:0000256" key="9">
    <source>
        <dbReference type="ARBA" id="ARBA00023201"/>
    </source>
</evidence>
<keyword evidence="3" id="KW-0050">Antiport</keyword>
<reference evidence="13" key="1">
    <citation type="submission" date="2022-11" db="EMBL/GenBank/DDBJ databases">
        <title>Methylomonas rapida sp. nov., Carotenoid-Producing Obligate Methanotrophs with High Growth Characteristics and Biotechnological Potential.</title>
        <authorList>
            <person name="Tikhonova E.N."/>
            <person name="Suleimanov R.Z."/>
            <person name="Miroshnikov K."/>
            <person name="Oshkin I.Y."/>
            <person name="Belova S.E."/>
            <person name="Danilova O.V."/>
            <person name="Ashikhmin A."/>
            <person name="Konopkin A."/>
            <person name="But S.Y."/>
            <person name="Khmelenina V.N."/>
            <person name="Kuznetsov N."/>
            <person name="Pimenov N.V."/>
            <person name="Dedysh S.N."/>
        </authorList>
    </citation>
    <scope>NUCLEOTIDE SEQUENCE</scope>
    <source>
        <strain evidence="13">MP1</strain>
    </source>
</reference>
<comment type="subcellular location">
    <subcellularLocation>
        <location evidence="1">Membrane</location>
        <topology evidence="1">Multi-pass membrane protein</topology>
    </subcellularLocation>
</comment>
<feature type="transmembrane region" description="Helical" evidence="11">
    <location>
        <begin position="227"/>
        <end position="246"/>
    </location>
</feature>
<feature type="transmembrane region" description="Helical" evidence="11">
    <location>
        <begin position="7"/>
        <end position="25"/>
    </location>
</feature>
<evidence type="ECO:0000256" key="5">
    <source>
        <dbReference type="ARBA" id="ARBA00022989"/>
    </source>
</evidence>
<keyword evidence="14" id="KW-1185">Reference proteome</keyword>
<evidence type="ECO:0000256" key="10">
    <source>
        <dbReference type="ARBA" id="ARBA00025753"/>
    </source>
</evidence>
<feature type="transmembrane region" description="Helical" evidence="11">
    <location>
        <begin position="266"/>
        <end position="285"/>
    </location>
</feature>
<evidence type="ECO:0000259" key="12">
    <source>
        <dbReference type="Pfam" id="PF03600"/>
    </source>
</evidence>
<dbReference type="InterPro" id="IPR045016">
    <property type="entry name" value="NhaD-like"/>
</dbReference>
<evidence type="ECO:0000256" key="2">
    <source>
        <dbReference type="ARBA" id="ARBA00022448"/>
    </source>
</evidence>
<comment type="similarity">
    <text evidence="10">Belongs to the NhaD Na(+)/H(+) (TC 2.A.62) antiporter family.</text>
</comment>
<organism evidence="13 14">
    <name type="scientific">Methylomonas rapida</name>
    <dbReference type="NCBI Taxonomy" id="2963939"/>
    <lineage>
        <taxon>Bacteria</taxon>
        <taxon>Pseudomonadati</taxon>
        <taxon>Pseudomonadota</taxon>
        <taxon>Gammaproteobacteria</taxon>
        <taxon>Methylococcales</taxon>
        <taxon>Methylococcaceae</taxon>
        <taxon>Methylomonas</taxon>
    </lineage>
</organism>
<keyword evidence="7" id="KW-0406">Ion transport</keyword>
<evidence type="ECO:0000256" key="11">
    <source>
        <dbReference type="SAM" id="Phobius"/>
    </source>
</evidence>
<keyword evidence="9" id="KW-0739">Sodium transport</keyword>
<keyword evidence="4 11" id="KW-0812">Transmembrane</keyword>
<evidence type="ECO:0000256" key="4">
    <source>
        <dbReference type="ARBA" id="ARBA00022692"/>
    </source>
</evidence>
<dbReference type="EMBL" id="CP113517">
    <property type="protein sequence ID" value="WAR45235.1"/>
    <property type="molecule type" value="Genomic_DNA"/>
</dbReference>
<dbReference type="NCBIfam" id="NF038006">
    <property type="entry name" value="NhaD_1"/>
    <property type="match status" value="2"/>
</dbReference>
<accession>A0ABY7GL41</accession>
<protein>
    <submittedName>
        <fullName evidence="13">Sodium:proton antiporter NhaD</fullName>
    </submittedName>
</protein>
<feature type="transmembrane region" description="Helical" evidence="11">
    <location>
        <begin position="148"/>
        <end position="181"/>
    </location>
</feature>
<proteinExistence type="inferred from homology"/>
<keyword evidence="6" id="KW-0915">Sodium</keyword>
<evidence type="ECO:0000313" key="14">
    <source>
        <dbReference type="Proteomes" id="UP001162780"/>
    </source>
</evidence>
<feature type="transmembrane region" description="Helical" evidence="11">
    <location>
        <begin position="366"/>
        <end position="391"/>
    </location>
</feature>
<sequence length="463" mass="50726">MTKTLEVEGVILLRLLLILAGLLFLPEIAMAEEFHNLGMTGTERGIYTVLIFLVAYGFVMTEEFTHLRKSKPVIFAAAVIWAHVAILAQEAGVPGEELHKAFEHDLKEYAELMLFLLVAMTYINAMAERNVFEALRSWMIRKQFGYKQLFWITGIITFFLSSVADNLTSALLVGAVVLAVGADNEKFVSIGFVNLVIAANAGGAFCPFGDITTLMVWQAGYAEFFDFFKLFIPSVVNYVVPAFFMWQAVPDEQPKATNEAAVEMKPGALVICGLFGLTIASAVSFKQFLHLPPFMGMMLGLSVLMLYGYSLHVRYSVQGSGFDIFNKVKDAEWDTLLFFFGVVFAVGGLGYIGYLELMSQGMYDGLGATTANILVGLISAIVDNIPVMFAVLNMGVDMDLYQWLLVTLTAGVGGSMLSIGSAAGVALMGQSNHKYTFFSHLKWTPVIAAGYVASIFVHYLING</sequence>
<feature type="transmembrane region" description="Helical" evidence="11">
    <location>
        <begin position="441"/>
        <end position="461"/>
    </location>
</feature>
<dbReference type="InterPro" id="IPR004680">
    <property type="entry name" value="Cit_transptr-like_dom"/>
</dbReference>
<dbReference type="PANTHER" id="PTHR43269:SF2">
    <property type="entry name" value="SODIUM_PROTON ANTIPORTER 1-RELATED"/>
    <property type="match status" value="1"/>
</dbReference>
<feature type="transmembrane region" description="Helical" evidence="11">
    <location>
        <begin position="45"/>
        <end position="61"/>
    </location>
</feature>
<evidence type="ECO:0000256" key="3">
    <source>
        <dbReference type="ARBA" id="ARBA00022449"/>
    </source>
</evidence>
<evidence type="ECO:0000313" key="13">
    <source>
        <dbReference type="EMBL" id="WAR45235.1"/>
    </source>
</evidence>